<accession>A0A095VUC0</accession>
<keyword evidence="3" id="KW-1185">Reference proteome</keyword>
<dbReference type="InterPro" id="IPR004045">
    <property type="entry name" value="Glutathione_S-Trfase_N"/>
</dbReference>
<name>A0A095VUC0_9GAMM</name>
<dbReference type="eggNOG" id="COG0625">
    <property type="taxonomic scope" value="Bacteria"/>
</dbReference>
<dbReference type="InterPro" id="IPR036282">
    <property type="entry name" value="Glutathione-S-Trfase_C_sf"/>
</dbReference>
<proteinExistence type="predicted"/>
<evidence type="ECO:0000313" key="3">
    <source>
        <dbReference type="Proteomes" id="UP000029640"/>
    </source>
</evidence>
<feature type="domain" description="GST N-terminal" evidence="1">
    <location>
        <begin position="4"/>
        <end position="71"/>
    </location>
</feature>
<dbReference type="HOGENOM" id="CLU_039745_2_0_6"/>
<protein>
    <submittedName>
        <fullName evidence="2">Glutathione S-transferase</fullName>
    </submittedName>
</protein>
<dbReference type="EMBL" id="AUVB01000023">
    <property type="protein sequence ID" value="KGE04628.1"/>
    <property type="molecule type" value="Genomic_DNA"/>
</dbReference>
<sequence length="310" mass="33295">MLFLHHYEASPYAEKLRAMFGLAGCRWGSVLTPPYPPRPDVDPLAGGYRRIPIAHAGADVFCDTALIAAEVAALTGHAELAPTFSDPRAQALAEQAEGPVFFTAITSAPPLKLLGKLLATSGPVGTFKFIRDRTGMMKGATVKPPQGAEAARILEAFLAELEAHLAGRDSVEAGGIAYADFCVYHPIWLALSVGSARTLERHEHVRRWLKRMEALGQGERQEMTAEEAFQAAEGVEPRALPSACGSHEALGELVTIAPDDYGRAGVTGTLLAATDERYILSRSTERFGSLHVHFPRAGYEVTRPGTEAGH</sequence>
<dbReference type="AlphaFoldDB" id="A0A095VUC0"/>
<dbReference type="OrthoDB" id="5791869at2"/>
<dbReference type="Pfam" id="PF13417">
    <property type="entry name" value="GST_N_3"/>
    <property type="match status" value="1"/>
</dbReference>
<dbReference type="Gene3D" id="3.40.30.110">
    <property type="match status" value="2"/>
</dbReference>
<keyword evidence="2" id="KW-0808">Transferase</keyword>
<evidence type="ECO:0000259" key="1">
    <source>
        <dbReference type="Pfam" id="PF13417"/>
    </source>
</evidence>
<dbReference type="GO" id="GO:0016740">
    <property type="term" value="F:transferase activity"/>
    <property type="evidence" value="ECO:0007669"/>
    <property type="project" value="UniProtKB-KW"/>
</dbReference>
<organism evidence="2 3">
    <name type="scientific">Pseudohaliea rubra DSM 19751</name>
    <dbReference type="NCBI Taxonomy" id="1265313"/>
    <lineage>
        <taxon>Bacteria</taxon>
        <taxon>Pseudomonadati</taxon>
        <taxon>Pseudomonadota</taxon>
        <taxon>Gammaproteobacteria</taxon>
        <taxon>Cellvibrionales</taxon>
        <taxon>Halieaceae</taxon>
        <taxon>Pseudohaliea</taxon>
    </lineage>
</organism>
<dbReference type="Proteomes" id="UP000029640">
    <property type="component" value="Unassembled WGS sequence"/>
</dbReference>
<dbReference type="STRING" id="1265313.HRUBRA_00787"/>
<gene>
    <name evidence="2" type="ORF">HRUBRA_00787</name>
</gene>
<dbReference type="SUPFAM" id="SSF47616">
    <property type="entry name" value="GST C-terminal domain-like"/>
    <property type="match status" value="1"/>
</dbReference>
<comment type="caution">
    <text evidence="2">The sequence shown here is derived from an EMBL/GenBank/DDBJ whole genome shotgun (WGS) entry which is preliminary data.</text>
</comment>
<evidence type="ECO:0000313" key="2">
    <source>
        <dbReference type="EMBL" id="KGE04628.1"/>
    </source>
</evidence>
<reference evidence="2 3" key="1">
    <citation type="journal article" date="2014" name="Genome Announc.">
        <title>Genome Sequence of Gammaproteobacterial Pseudohaliea rubra Type Strain DSM 19751, Isolated from Coastal Seawater of the Mediterranean Sea.</title>
        <authorList>
            <person name="Spring S."/>
            <person name="Fiebig A."/>
            <person name="Riedel T."/>
            <person name="Goker M."/>
            <person name="Klenk H.P."/>
        </authorList>
    </citation>
    <scope>NUCLEOTIDE SEQUENCE [LARGE SCALE GENOMIC DNA]</scope>
    <source>
        <strain evidence="2 3">DSM 19751</strain>
    </source>
</reference>